<accession>A0ABS8DHV6</accession>
<evidence type="ECO:0000256" key="1">
    <source>
        <dbReference type="ARBA" id="ARBA00023125"/>
    </source>
</evidence>
<sequence length="186" mass="21679">MEEQRDVEEQNIGAKIKQLRKEKGYTIKMMAEYTGLSVGYLSTVEQDKTSLTINNLMNICEVLRVEPAWLLTSNTTKKLIVRKEEQRVVQIPELNQKMEMIEFGRKQKYEYITIEPGKPSHTDSFRHLYDEMGTVIEGVLTVDIEGEKHHLKKGDSIYIEANRPHAIMNEHEESCESFWVYQIQGI</sequence>
<dbReference type="InterPro" id="IPR014710">
    <property type="entry name" value="RmlC-like_jellyroll"/>
</dbReference>
<dbReference type="SUPFAM" id="SSF51182">
    <property type="entry name" value="RmlC-like cupins"/>
    <property type="match status" value="1"/>
</dbReference>
<dbReference type="PROSITE" id="PS50943">
    <property type="entry name" value="HTH_CROC1"/>
    <property type="match status" value="1"/>
</dbReference>
<dbReference type="Gene3D" id="1.10.260.40">
    <property type="entry name" value="lambda repressor-like DNA-binding domains"/>
    <property type="match status" value="1"/>
</dbReference>
<reference evidence="3 4" key="1">
    <citation type="submission" date="2021-10" db="EMBL/GenBank/DDBJ databases">
        <title>Collection of gut derived symbiotic bacterial strains cultured from healthy donors.</title>
        <authorList>
            <person name="Lin H."/>
            <person name="Littmann E."/>
            <person name="Kohout C."/>
            <person name="Pamer E.G."/>
        </authorList>
    </citation>
    <scope>NUCLEOTIDE SEQUENCE [LARGE SCALE GENOMIC DNA]</scope>
    <source>
        <strain evidence="3 4">DFI.1.165</strain>
    </source>
</reference>
<dbReference type="InterPro" id="IPR013096">
    <property type="entry name" value="Cupin_2"/>
</dbReference>
<dbReference type="InterPro" id="IPR010982">
    <property type="entry name" value="Lambda_DNA-bd_dom_sf"/>
</dbReference>
<dbReference type="Pfam" id="PF07883">
    <property type="entry name" value="Cupin_2"/>
    <property type="match status" value="1"/>
</dbReference>
<keyword evidence="4" id="KW-1185">Reference proteome</keyword>
<dbReference type="SMART" id="SM00530">
    <property type="entry name" value="HTH_XRE"/>
    <property type="match status" value="1"/>
</dbReference>
<organism evidence="3 4">
    <name type="scientific">Bariatricus massiliensis</name>
    <dbReference type="NCBI Taxonomy" id="1745713"/>
    <lineage>
        <taxon>Bacteria</taxon>
        <taxon>Bacillati</taxon>
        <taxon>Bacillota</taxon>
        <taxon>Clostridia</taxon>
        <taxon>Lachnospirales</taxon>
        <taxon>Lachnospiraceae</taxon>
        <taxon>Bariatricus</taxon>
    </lineage>
</organism>
<dbReference type="SUPFAM" id="SSF47413">
    <property type="entry name" value="lambda repressor-like DNA-binding domains"/>
    <property type="match status" value="1"/>
</dbReference>
<dbReference type="CDD" id="cd00093">
    <property type="entry name" value="HTH_XRE"/>
    <property type="match status" value="1"/>
</dbReference>
<dbReference type="Pfam" id="PF01381">
    <property type="entry name" value="HTH_3"/>
    <property type="match status" value="1"/>
</dbReference>
<dbReference type="Gene3D" id="2.60.120.10">
    <property type="entry name" value="Jelly Rolls"/>
    <property type="match status" value="1"/>
</dbReference>
<evidence type="ECO:0000259" key="2">
    <source>
        <dbReference type="PROSITE" id="PS50943"/>
    </source>
</evidence>
<dbReference type="CDD" id="cd02209">
    <property type="entry name" value="cupin_XRE_C"/>
    <property type="match status" value="1"/>
</dbReference>
<gene>
    <name evidence="3" type="ORF">LIZ65_11780</name>
</gene>
<keyword evidence="1" id="KW-0238">DNA-binding</keyword>
<dbReference type="PANTHER" id="PTHR46797:SF2">
    <property type="entry name" value="TRANSCRIPTIONAL REGULATOR"/>
    <property type="match status" value="1"/>
</dbReference>
<dbReference type="EMBL" id="JAJCIS010000007">
    <property type="protein sequence ID" value="MCB7387972.1"/>
    <property type="molecule type" value="Genomic_DNA"/>
</dbReference>
<dbReference type="Proteomes" id="UP001299546">
    <property type="component" value="Unassembled WGS sequence"/>
</dbReference>
<name>A0ABS8DHV6_9FIRM</name>
<dbReference type="InterPro" id="IPR050807">
    <property type="entry name" value="TransReg_Diox_bact_type"/>
</dbReference>
<comment type="caution">
    <text evidence="3">The sequence shown here is derived from an EMBL/GenBank/DDBJ whole genome shotgun (WGS) entry which is preliminary data.</text>
</comment>
<dbReference type="PANTHER" id="PTHR46797">
    <property type="entry name" value="HTH-TYPE TRANSCRIPTIONAL REGULATOR"/>
    <property type="match status" value="1"/>
</dbReference>
<proteinExistence type="predicted"/>
<protein>
    <submittedName>
        <fullName evidence="3">Cupin domain-containing protein</fullName>
    </submittedName>
</protein>
<evidence type="ECO:0000313" key="3">
    <source>
        <dbReference type="EMBL" id="MCB7387972.1"/>
    </source>
</evidence>
<dbReference type="RefSeq" id="WP_227183619.1">
    <property type="nucleotide sequence ID" value="NZ_JAJCIQ010000008.1"/>
</dbReference>
<evidence type="ECO:0000313" key="4">
    <source>
        <dbReference type="Proteomes" id="UP001299546"/>
    </source>
</evidence>
<feature type="domain" description="HTH cro/C1-type" evidence="2">
    <location>
        <begin position="16"/>
        <end position="70"/>
    </location>
</feature>
<dbReference type="InterPro" id="IPR001387">
    <property type="entry name" value="Cro/C1-type_HTH"/>
</dbReference>
<dbReference type="InterPro" id="IPR011051">
    <property type="entry name" value="RmlC_Cupin_sf"/>
</dbReference>